<dbReference type="AlphaFoldDB" id="A0A4U1CFW6"/>
<evidence type="ECO:0000313" key="3">
    <source>
        <dbReference type="Proteomes" id="UP000309488"/>
    </source>
</evidence>
<name>A0A4U1CFW6_9SPHI</name>
<keyword evidence="1" id="KW-0472">Membrane</keyword>
<evidence type="ECO:0000313" key="2">
    <source>
        <dbReference type="EMBL" id="TKC04596.1"/>
    </source>
</evidence>
<reference evidence="2 3" key="1">
    <citation type="submission" date="2019-04" db="EMBL/GenBank/DDBJ databases">
        <title>Pedobacter sp. RP-3-22 sp. nov., isolated from Arctic soil.</title>
        <authorList>
            <person name="Dahal R.H."/>
            <person name="Kim D.-U."/>
        </authorList>
    </citation>
    <scope>NUCLEOTIDE SEQUENCE [LARGE SCALE GENOMIC DNA]</scope>
    <source>
        <strain evidence="2 3">RP-3-22</strain>
    </source>
</reference>
<feature type="transmembrane region" description="Helical" evidence="1">
    <location>
        <begin position="65"/>
        <end position="83"/>
    </location>
</feature>
<keyword evidence="1" id="KW-1133">Transmembrane helix</keyword>
<dbReference type="RefSeq" id="WP_136844220.1">
    <property type="nucleotide sequence ID" value="NZ_SWBR01000007.1"/>
</dbReference>
<accession>A0A4U1CFW6</accession>
<evidence type="ECO:0008006" key="4">
    <source>
        <dbReference type="Google" id="ProtNLM"/>
    </source>
</evidence>
<organism evidence="2 3">
    <name type="scientific">Pedobacter polaris</name>
    <dbReference type="NCBI Taxonomy" id="2571273"/>
    <lineage>
        <taxon>Bacteria</taxon>
        <taxon>Pseudomonadati</taxon>
        <taxon>Bacteroidota</taxon>
        <taxon>Sphingobacteriia</taxon>
        <taxon>Sphingobacteriales</taxon>
        <taxon>Sphingobacteriaceae</taxon>
        <taxon>Pedobacter</taxon>
    </lineage>
</organism>
<proteinExistence type="predicted"/>
<sequence length="174" mass="19188">MENQQLNLCACCANTFAQNDSYCISCGYPLQGTNEQQENHIANRAVKEIDLIDLNKKVETACNSLYWIAGIIGVSSIIGYFTLTDEDDVLIFLITTVIMVGAFLALAVWSKTKPTTALISGLSLYVIIQLLNLIADPSSIIRGIIFKIIIIVYLIKGVMAVLEAEKIKKELNIK</sequence>
<keyword evidence="3" id="KW-1185">Reference proteome</keyword>
<evidence type="ECO:0000256" key="1">
    <source>
        <dbReference type="SAM" id="Phobius"/>
    </source>
</evidence>
<dbReference type="Proteomes" id="UP000309488">
    <property type="component" value="Unassembled WGS sequence"/>
</dbReference>
<protein>
    <recommendedName>
        <fullName evidence="4">Zinc ribbon domain-containing protein</fullName>
    </recommendedName>
</protein>
<feature type="transmembrane region" description="Helical" evidence="1">
    <location>
        <begin position="89"/>
        <end position="109"/>
    </location>
</feature>
<keyword evidence="1" id="KW-0812">Transmembrane</keyword>
<feature type="transmembrane region" description="Helical" evidence="1">
    <location>
        <begin position="116"/>
        <end position="134"/>
    </location>
</feature>
<dbReference type="EMBL" id="SWBR01000007">
    <property type="protein sequence ID" value="TKC04596.1"/>
    <property type="molecule type" value="Genomic_DNA"/>
</dbReference>
<gene>
    <name evidence="2" type="ORF">FA048_19225</name>
</gene>
<dbReference type="OrthoDB" id="1448908at2"/>
<feature type="transmembrane region" description="Helical" evidence="1">
    <location>
        <begin position="140"/>
        <end position="162"/>
    </location>
</feature>
<comment type="caution">
    <text evidence="2">The sequence shown here is derived from an EMBL/GenBank/DDBJ whole genome shotgun (WGS) entry which is preliminary data.</text>
</comment>